<keyword evidence="6" id="KW-0723">Serine/threonine-protein kinase</keyword>
<keyword evidence="12" id="KW-0067">ATP-binding</keyword>
<keyword evidence="9" id="KW-0547">Nucleotide-binding</keyword>
<dbReference type="InterPro" id="IPR050108">
    <property type="entry name" value="CDK"/>
</dbReference>
<evidence type="ECO:0000256" key="3">
    <source>
        <dbReference type="ARBA" id="ARBA00006955"/>
    </source>
</evidence>
<dbReference type="InterPro" id="IPR036047">
    <property type="entry name" value="F-box-like_dom_sf"/>
</dbReference>
<accession>A0AAU9JBK6</accession>
<feature type="domain" description="Protein kinase" evidence="20">
    <location>
        <begin position="106"/>
        <end position="429"/>
    </location>
</feature>
<dbReference type="PROSITE" id="PS00292">
    <property type="entry name" value="CYCLINS"/>
    <property type="match status" value="1"/>
</dbReference>
<evidence type="ECO:0000313" key="22">
    <source>
        <dbReference type="EMBL" id="CAG9322616.1"/>
    </source>
</evidence>
<dbReference type="AlphaFoldDB" id="A0AAU9JBK6"/>
<keyword evidence="14" id="KW-0206">Cytoskeleton</keyword>
<comment type="subcellular location">
    <subcellularLocation>
        <location evidence="1">Cytoplasm</location>
        <location evidence="1">Cytoskeleton</location>
        <location evidence="1">Microtubule organizing center</location>
        <location evidence="1">Centrosome</location>
        <location evidence="1">Centriole</location>
    </subcellularLocation>
    <subcellularLocation>
        <location evidence="2">Cytoplasm</location>
        <location evidence="2">Perinuclear region</location>
    </subcellularLocation>
</comment>
<dbReference type="SMART" id="SM00385">
    <property type="entry name" value="CYCLIN"/>
    <property type="match status" value="2"/>
</dbReference>
<evidence type="ECO:0000259" key="20">
    <source>
        <dbReference type="PROSITE" id="PS50011"/>
    </source>
</evidence>
<evidence type="ECO:0000256" key="1">
    <source>
        <dbReference type="ARBA" id="ARBA00004114"/>
    </source>
</evidence>
<dbReference type="CDD" id="cd20537">
    <property type="entry name" value="CYCLIN_CCNO-like_rpt2"/>
    <property type="match status" value="1"/>
</dbReference>
<protein>
    <recommendedName>
        <fullName evidence="4">Cyclin-F</fullName>
    </recommendedName>
    <alternativeName>
        <fullName evidence="18">Cell division control protein 2 homolog</fullName>
    </alternativeName>
    <alternativeName>
        <fullName evidence="17">Cyclin-dependent kinase 2 homolog</fullName>
    </alternativeName>
    <alternativeName>
        <fullName evidence="19">cdc2-related kinase 2</fullName>
    </alternativeName>
</protein>
<dbReference type="SUPFAM" id="SSF47954">
    <property type="entry name" value="Cyclin-like"/>
    <property type="match status" value="2"/>
</dbReference>
<proteinExistence type="inferred from homology"/>
<evidence type="ECO:0000256" key="8">
    <source>
        <dbReference type="ARBA" id="ARBA00022679"/>
    </source>
</evidence>
<evidence type="ECO:0000256" key="6">
    <source>
        <dbReference type="ARBA" id="ARBA00022527"/>
    </source>
</evidence>
<evidence type="ECO:0000256" key="13">
    <source>
        <dbReference type="ARBA" id="ARBA00023127"/>
    </source>
</evidence>
<dbReference type="GO" id="GO:0005814">
    <property type="term" value="C:centriole"/>
    <property type="evidence" value="ECO:0007669"/>
    <property type="project" value="UniProtKB-SubCell"/>
</dbReference>
<organism evidence="22 23">
    <name type="scientific">Blepharisma stoltei</name>
    <dbReference type="NCBI Taxonomy" id="1481888"/>
    <lineage>
        <taxon>Eukaryota</taxon>
        <taxon>Sar</taxon>
        <taxon>Alveolata</taxon>
        <taxon>Ciliophora</taxon>
        <taxon>Postciliodesmatophora</taxon>
        <taxon>Heterotrichea</taxon>
        <taxon>Heterotrichida</taxon>
        <taxon>Blepharismidae</taxon>
        <taxon>Blepharisma</taxon>
    </lineage>
</organism>
<keyword evidence="11" id="KW-0418">Kinase</keyword>
<keyword evidence="8" id="KW-0808">Transferase</keyword>
<dbReference type="EMBL" id="CAJZBQ010000032">
    <property type="protein sequence ID" value="CAG9322616.1"/>
    <property type="molecule type" value="Genomic_DNA"/>
</dbReference>
<dbReference type="InterPro" id="IPR036915">
    <property type="entry name" value="Cyclin-like_sf"/>
</dbReference>
<gene>
    <name evidence="22" type="ORF">BSTOLATCC_MIC31741</name>
</gene>
<dbReference type="Gene3D" id="1.20.1280.50">
    <property type="match status" value="1"/>
</dbReference>
<dbReference type="GO" id="GO:0005524">
    <property type="term" value="F:ATP binding"/>
    <property type="evidence" value="ECO:0007669"/>
    <property type="project" value="UniProtKB-KW"/>
</dbReference>
<dbReference type="FunFam" id="1.10.510.10:FF:000624">
    <property type="entry name" value="Mitogen-activated protein kinase"/>
    <property type="match status" value="1"/>
</dbReference>
<evidence type="ECO:0000256" key="12">
    <source>
        <dbReference type="ARBA" id="ARBA00022840"/>
    </source>
</evidence>
<reference evidence="22" key="1">
    <citation type="submission" date="2021-09" db="EMBL/GenBank/DDBJ databases">
        <authorList>
            <consortium name="AG Swart"/>
            <person name="Singh M."/>
            <person name="Singh A."/>
            <person name="Seah K."/>
            <person name="Emmerich C."/>
        </authorList>
    </citation>
    <scope>NUCLEOTIDE SEQUENCE</scope>
    <source>
        <strain evidence="22">ATCC30299</strain>
    </source>
</reference>
<evidence type="ECO:0000256" key="18">
    <source>
        <dbReference type="ARBA" id="ARBA00041902"/>
    </source>
</evidence>
<dbReference type="InterPro" id="IPR006671">
    <property type="entry name" value="Cyclin_N"/>
</dbReference>
<dbReference type="InterPro" id="IPR013763">
    <property type="entry name" value="Cyclin-like_dom"/>
</dbReference>
<evidence type="ECO:0000256" key="11">
    <source>
        <dbReference type="ARBA" id="ARBA00022777"/>
    </source>
</evidence>
<evidence type="ECO:0000313" key="23">
    <source>
        <dbReference type="Proteomes" id="UP001162131"/>
    </source>
</evidence>
<sequence length="701" mass="80722">MKKEELKKNTRILKGKETSRECLLEITNSSIDHRQPLKKRSKSFKCPNYFQMIPNDLMICIFGFFSASELITEIQLVCKDWRYLANSPILWKELSSANVELKWLVRCVECLAERRSKGRIYKGYLRSTEAPVILRKVNLDVTNAGFDDGVPTSLLREIGYLSEFSHPGIVKILGSEVIKKTVYTCTEQCTYNLKEFIKFYETGNCRNIPLPMIKSLSKQMFEALAYIHDKGVIHRNLKPDNILITDSGQLKITDFTLSRLASIPHYMYTPEDPKERNRSGREIRRLWYRAPELLLRSDIYGFEIDVWSVGCLIAELITKMPLFNGESEIEQLFKIFKVAGVNEDEVSTQAKSFPKWEKINFSDVLAEPNSEEFKRIISALIPAREQIFTVLRQIGAIIGASGLDLLQKCLDPNPKTRITASQALCHPFFDIEMSSPSDSLQSYISHLLSLESQISPSPKYLIMQKDINAAMRSILVDWLIDVAVHFEVNDETLHLAVNYIDRVLSVAKVERSNLQLVGVACMKIADVFHERSKEYYRQENSIEYAYITADEFTAAQVVEMEKEILKRIKFRVLAPTTLFFIKAYQAELNLDLSTYKIALFLSDLMLLSYESLKYKYSLLAAGIIYISCAFTQGFPAPQNADFFTNFPSSDFSSVIEFIKSFWLDAKTNPQISRFEAINHKHQDINPRQLWPPSTHYQNRYF</sequence>
<evidence type="ECO:0000256" key="10">
    <source>
        <dbReference type="ARBA" id="ARBA00022776"/>
    </source>
</evidence>
<dbReference type="Pfam" id="PF02984">
    <property type="entry name" value="Cyclin_C"/>
    <property type="match status" value="1"/>
</dbReference>
<dbReference type="PANTHER" id="PTHR24056">
    <property type="entry name" value="CELL DIVISION PROTEIN KINASE"/>
    <property type="match status" value="1"/>
</dbReference>
<evidence type="ECO:0000256" key="2">
    <source>
        <dbReference type="ARBA" id="ARBA00004556"/>
    </source>
</evidence>
<keyword evidence="23" id="KW-1185">Reference proteome</keyword>
<dbReference type="Pfam" id="PF00134">
    <property type="entry name" value="Cyclin_N"/>
    <property type="match status" value="1"/>
</dbReference>
<dbReference type="SUPFAM" id="SSF81383">
    <property type="entry name" value="F-box domain"/>
    <property type="match status" value="1"/>
</dbReference>
<keyword evidence="13" id="KW-0195">Cyclin</keyword>
<dbReference type="InterPro" id="IPR048258">
    <property type="entry name" value="Cyclins_cyclin-box"/>
</dbReference>
<evidence type="ECO:0000256" key="17">
    <source>
        <dbReference type="ARBA" id="ARBA00039612"/>
    </source>
</evidence>
<keyword evidence="10" id="KW-0498">Mitosis</keyword>
<comment type="similarity">
    <text evidence="3">Belongs to the cyclin family. Cyclin AB subfamily.</text>
</comment>
<dbReference type="Gene3D" id="1.10.472.10">
    <property type="entry name" value="Cyclin-like"/>
    <property type="match status" value="2"/>
</dbReference>
<dbReference type="GO" id="GO:0051301">
    <property type="term" value="P:cell division"/>
    <property type="evidence" value="ECO:0007669"/>
    <property type="project" value="UniProtKB-KW"/>
</dbReference>
<dbReference type="SMART" id="SM01332">
    <property type="entry name" value="Cyclin_C"/>
    <property type="match status" value="1"/>
</dbReference>
<dbReference type="Pfam" id="PF00069">
    <property type="entry name" value="Pkinase"/>
    <property type="match status" value="1"/>
</dbReference>
<keyword evidence="7" id="KW-0132">Cell division</keyword>
<evidence type="ECO:0000259" key="21">
    <source>
        <dbReference type="PROSITE" id="PS50181"/>
    </source>
</evidence>
<keyword evidence="15" id="KW-0131">Cell cycle</keyword>
<dbReference type="GO" id="GO:0004674">
    <property type="term" value="F:protein serine/threonine kinase activity"/>
    <property type="evidence" value="ECO:0007669"/>
    <property type="project" value="UniProtKB-KW"/>
</dbReference>
<dbReference type="FunFam" id="1.10.472.10:FF:000057">
    <property type="entry name" value="Cyclin N-terminal domain containing 2"/>
    <property type="match status" value="1"/>
</dbReference>
<keyword evidence="5" id="KW-0963">Cytoplasm</keyword>
<feature type="domain" description="F-box" evidence="21">
    <location>
        <begin position="47"/>
        <end position="94"/>
    </location>
</feature>
<evidence type="ECO:0000256" key="4">
    <source>
        <dbReference type="ARBA" id="ARBA00019493"/>
    </source>
</evidence>
<evidence type="ECO:0000256" key="19">
    <source>
        <dbReference type="ARBA" id="ARBA00042858"/>
    </source>
</evidence>
<dbReference type="InterPro" id="IPR000719">
    <property type="entry name" value="Prot_kinase_dom"/>
</dbReference>
<dbReference type="Proteomes" id="UP001162131">
    <property type="component" value="Unassembled WGS sequence"/>
</dbReference>
<dbReference type="InterPro" id="IPR011009">
    <property type="entry name" value="Kinase-like_dom_sf"/>
</dbReference>
<evidence type="ECO:0000256" key="16">
    <source>
        <dbReference type="ARBA" id="ARBA00038543"/>
    </source>
</evidence>
<evidence type="ECO:0000256" key="9">
    <source>
        <dbReference type="ARBA" id="ARBA00022741"/>
    </source>
</evidence>
<dbReference type="GO" id="GO:0005634">
    <property type="term" value="C:nucleus"/>
    <property type="evidence" value="ECO:0007669"/>
    <property type="project" value="TreeGrafter"/>
</dbReference>
<evidence type="ECO:0000256" key="15">
    <source>
        <dbReference type="ARBA" id="ARBA00023306"/>
    </source>
</evidence>
<dbReference type="Gene3D" id="1.10.510.10">
    <property type="entry name" value="Transferase(Phosphotransferase) domain 1"/>
    <property type="match status" value="1"/>
</dbReference>
<evidence type="ECO:0000256" key="5">
    <source>
        <dbReference type="ARBA" id="ARBA00022490"/>
    </source>
</evidence>
<dbReference type="PROSITE" id="PS50181">
    <property type="entry name" value="FBOX"/>
    <property type="match status" value="1"/>
</dbReference>
<dbReference type="SUPFAM" id="SSF56112">
    <property type="entry name" value="Protein kinase-like (PK-like)"/>
    <property type="match status" value="1"/>
</dbReference>
<dbReference type="InterPro" id="IPR004367">
    <property type="entry name" value="Cyclin_C-dom"/>
</dbReference>
<name>A0AAU9JBK6_9CILI</name>
<comment type="caution">
    <text evidence="22">The sequence shown here is derived from an EMBL/GenBank/DDBJ whole genome shotgun (WGS) entry which is preliminary data.</text>
</comment>
<evidence type="ECO:0000256" key="7">
    <source>
        <dbReference type="ARBA" id="ARBA00022618"/>
    </source>
</evidence>
<comment type="subunit">
    <text evidence="16">May form a complex composed of at least the catalytic subunit CRK2 and a cyclin.</text>
</comment>
<dbReference type="InterPro" id="IPR001810">
    <property type="entry name" value="F-box_dom"/>
</dbReference>
<dbReference type="Gene3D" id="3.30.200.20">
    <property type="entry name" value="Phosphorylase Kinase, domain 1"/>
    <property type="match status" value="1"/>
</dbReference>
<evidence type="ECO:0000256" key="14">
    <source>
        <dbReference type="ARBA" id="ARBA00023212"/>
    </source>
</evidence>
<dbReference type="GO" id="GO:0048471">
    <property type="term" value="C:perinuclear region of cytoplasm"/>
    <property type="evidence" value="ECO:0007669"/>
    <property type="project" value="UniProtKB-SubCell"/>
</dbReference>
<dbReference type="Pfam" id="PF12937">
    <property type="entry name" value="F-box-like"/>
    <property type="match status" value="1"/>
</dbReference>
<dbReference type="PROSITE" id="PS50011">
    <property type="entry name" value="PROTEIN_KINASE_DOM"/>
    <property type="match status" value="1"/>
</dbReference>